<dbReference type="EMBL" id="FOEP01000003">
    <property type="protein sequence ID" value="SEQ02110.1"/>
    <property type="molecule type" value="Genomic_DNA"/>
</dbReference>
<dbReference type="Proteomes" id="UP000198634">
    <property type="component" value="Unassembled WGS sequence"/>
</dbReference>
<dbReference type="RefSeq" id="WP_090269008.1">
    <property type="nucleotide sequence ID" value="NZ_FOEP01000003.1"/>
</dbReference>
<feature type="domain" description="Tyrosine specific protein phosphatases" evidence="1">
    <location>
        <begin position="88"/>
        <end position="155"/>
    </location>
</feature>
<dbReference type="STRING" id="657014.SAMN04488092_103306"/>
<evidence type="ECO:0000313" key="3">
    <source>
        <dbReference type="Proteomes" id="UP000198634"/>
    </source>
</evidence>
<dbReference type="InterPro" id="IPR029021">
    <property type="entry name" value="Prot-tyrosine_phosphatase-like"/>
</dbReference>
<organism evidence="2 3">
    <name type="scientific">Thalassovita taeanensis</name>
    <dbReference type="NCBI Taxonomy" id="657014"/>
    <lineage>
        <taxon>Bacteria</taxon>
        <taxon>Pseudomonadati</taxon>
        <taxon>Pseudomonadota</taxon>
        <taxon>Alphaproteobacteria</taxon>
        <taxon>Rhodobacterales</taxon>
        <taxon>Roseobacteraceae</taxon>
        <taxon>Thalassovita</taxon>
    </lineage>
</organism>
<accession>A0A1H9CLN0</accession>
<gene>
    <name evidence="2" type="ORF">SAMN04488092_103306</name>
</gene>
<reference evidence="2 3" key="1">
    <citation type="submission" date="2016-10" db="EMBL/GenBank/DDBJ databases">
        <authorList>
            <person name="de Groot N.N."/>
        </authorList>
    </citation>
    <scope>NUCLEOTIDE SEQUENCE [LARGE SCALE GENOMIC DNA]</scope>
    <source>
        <strain evidence="2 3">DSM 22007</strain>
    </source>
</reference>
<evidence type="ECO:0000313" key="2">
    <source>
        <dbReference type="EMBL" id="SEQ02110.1"/>
    </source>
</evidence>
<dbReference type="PROSITE" id="PS00383">
    <property type="entry name" value="TYR_PHOSPHATASE_1"/>
    <property type="match status" value="1"/>
</dbReference>
<dbReference type="PROSITE" id="PS50056">
    <property type="entry name" value="TYR_PHOSPHATASE_2"/>
    <property type="match status" value="1"/>
</dbReference>
<keyword evidence="3" id="KW-1185">Reference proteome</keyword>
<dbReference type="PANTHER" id="PTHR23339">
    <property type="entry name" value="TYROSINE SPECIFIC PROTEIN PHOSPHATASE AND DUAL SPECIFICITY PROTEIN PHOSPHATASE"/>
    <property type="match status" value="1"/>
</dbReference>
<protein>
    <submittedName>
        <fullName evidence="2">Dual specificity phosphatase, catalytic domain</fullName>
    </submittedName>
</protein>
<dbReference type="Pfam" id="PF00782">
    <property type="entry name" value="DSPc"/>
    <property type="match status" value="1"/>
</dbReference>
<dbReference type="SUPFAM" id="SSF52799">
    <property type="entry name" value="(Phosphotyrosine protein) phosphatases II"/>
    <property type="match status" value="1"/>
</dbReference>
<dbReference type="OrthoDB" id="9806482at2"/>
<dbReference type="InterPro" id="IPR000340">
    <property type="entry name" value="Dual-sp_phosphatase_cat-dom"/>
</dbReference>
<sequence>MSDLVLHALHVADGILALSPLPGQGGRYAEDLEHLLEWRPAMLISLTTKAEMEARGAGTLGPDMQEHGTRWVHLPVEDFGTPGPEVRGRWPEVSRAALSALRGGGRVLVHCKGGCGRSGMVVLRLMVEAGEEPQTALKRLRARRPCAVETQAQMDWALIPTPSG</sequence>
<proteinExistence type="predicted"/>
<evidence type="ECO:0000259" key="1">
    <source>
        <dbReference type="PROSITE" id="PS50056"/>
    </source>
</evidence>
<dbReference type="InterPro" id="IPR050561">
    <property type="entry name" value="PTP"/>
</dbReference>
<dbReference type="InterPro" id="IPR000387">
    <property type="entry name" value="Tyr_Pase_dom"/>
</dbReference>
<dbReference type="AlphaFoldDB" id="A0A1H9CLN0"/>
<dbReference type="InterPro" id="IPR016130">
    <property type="entry name" value="Tyr_Pase_AS"/>
</dbReference>
<dbReference type="Gene3D" id="3.90.190.10">
    <property type="entry name" value="Protein tyrosine phosphatase superfamily"/>
    <property type="match status" value="1"/>
</dbReference>
<dbReference type="FunFam" id="3.90.190.10:FF:000157">
    <property type="entry name" value="Protein-tyrosine phosphatase"/>
    <property type="match status" value="1"/>
</dbReference>
<name>A0A1H9CLN0_9RHOB</name>